<organism evidence="2">
    <name type="scientific">Amblyomma cajennense</name>
    <name type="common">Cayenne tick</name>
    <name type="synonym">Acarus cajennensis</name>
    <dbReference type="NCBI Taxonomy" id="34607"/>
    <lineage>
        <taxon>Eukaryota</taxon>
        <taxon>Metazoa</taxon>
        <taxon>Ecdysozoa</taxon>
        <taxon>Arthropoda</taxon>
        <taxon>Chelicerata</taxon>
        <taxon>Arachnida</taxon>
        <taxon>Acari</taxon>
        <taxon>Parasitiformes</taxon>
        <taxon>Ixodida</taxon>
        <taxon>Ixodoidea</taxon>
        <taxon>Ixodidae</taxon>
        <taxon>Amblyomminae</taxon>
        <taxon>Amblyomma</taxon>
    </lineage>
</organism>
<evidence type="ECO:0000313" key="2">
    <source>
        <dbReference type="EMBL" id="JAC18919.1"/>
    </source>
</evidence>
<accession>A0A023FDR5</accession>
<name>A0A023FDR5_AMBCJ</name>
<feature type="chain" id="PRO_5001515317" evidence="1">
    <location>
        <begin position="22"/>
        <end position="105"/>
    </location>
</feature>
<protein>
    <submittedName>
        <fullName evidence="2">Putative secreted protein</fullName>
    </submittedName>
</protein>
<dbReference type="EMBL" id="GBBK01005563">
    <property type="protein sequence ID" value="JAC18919.1"/>
    <property type="molecule type" value="mRNA"/>
</dbReference>
<keyword evidence="1" id="KW-0732">Signal</keyword>
<dbReference type="AlphaFoldDB" id="A0A023FDR5"/>
<evidence type="ECO:0000256" key="1">
    <source>
        <dbReference type="SAM" id="SignalP"/>
    </source>
</evidence>
<reference evidence="2" key="1">
    <citation type="submission" date="2014-03" db="EMBL/GenBank/DDBJ databases">
        <title>The sialotranscriptome of Amblyomma triste, Amblyomma parvum and Amblyomma cajennense ticks, uncovered by 454-based RNA-seq.</title>
        <authorList>
            <person name="Garcia G.R."/>
            <person name="Gardinassi L.G."/>
            <person name="Ribeiro J.M."/>
            <person name="Anatriello E."/>
            <person name="Ferreira B.R."/>
            <person name="Moreira H.N."/>
            <person name="Mafra C."/>
            <person name="Olegario M.M."/>
            <person name="Szabo P.J."/>
            <person name="Miranda-Santos I.K."/>
            <person name="Maruyama S.R."/>
        </authorList>
    </citation>
    <scope>NUCLEOTIDE SEQUENCE</scope>
    <source>
        <strain evidence="2">Uberlandia</strain>
        <tissue evidence="2">Salivary glands</tissue>
    </source>
</reference>
<proteinExistence type="evidence at transcript level"/>
<sequence length="105" mass="11797">MLGVTTSFRILLFCVAAQIKATCSLFLSNGSQLLSEQCTLLQNVSLKPPGLHNSVRTYCTPLSKIKRLPSPLTPFFRPHFLSQLIKVVDLCCLRYCLRTELSTQH</sequence>
<feature type="signal peptide" evidence="1">
    <location>
        <begin position="1"/>
        <end position="21"/>
    </location>
</feature>